<dbReference type="SUPFAM" id="SSF51735">
    <property type="entry name" value="NAD(P)-binding Rossmann-fold domains"/>
    <property type="match status" value="1"/>
</dbReference>
<dbReference type="InterPro" id="IPR015424">
    <property type="entry name" value="PyrdxlP-dep_Trfase"/>
</dbReference>
<comment type="cofactor">
    <cofactor evidence="1">
        <name>pyridoxal 5'-phosphate</name>
        <dbReference type="ChEBI" id="CHEBI:597326"/>
    </cofactor>
</comment>
<dbReference type="InterPro" id="IPR015422">
    <property type="entry name" value="PyrdxlP-dep_Trfase_small"/>
</dbReference>
<evidence type="ECO:0000256" key="4">
    <source>
        <dbReference type="ARBA" id="ARBA00022898"/>
    </source>
</evidence>
<evidence type="ECO:0000256" key="1">
    <source>
        <dbReference type="ARBA" id="ARBA00001933"/>
    </source>
</evidence>
<accession>A0A169N3D5</accession>
<dbReference type="InterPro" id="IPR036291">
    <property type="entry name" value="NAD(P)-bd_dom_sf"/>
</dbReference>
<name>A0A169N3D5_STRLU</name>
<sequence length="708" mass="75612">MNDFQGKRILVTGGAGTIGSHVTDLLVEGGAREVVVLDNLVRGRRANLAGALASGRVDLVEGDIRDAATVRRVTAGADLVFHLAAIRITQCAEEPRLANEVMVDGTFNVLEAAAAAGAGKVIASSSASVYGLAESFPTTERHHPYNNDTFYGAAKAFNEGMLRSFHAMYGLDYVALRYFNVYGPRMDIHGLYTEVLIRWMERIEAGEPPLILGDGTQTMDFVHVRDIARANILAARADVTDEVFNVASATETSLRELADALLEAMDSDLEPVHGPARAVNGVTRRLADTALAEERIGFKAEIDLRGGLRDLVEWWRGERTAATAESAAPAPARIPVMVPWLGEEEARAAAETVRSGWVAQGPRVAAFEEAFAERVGARHGVAVSSCTTALHLSLVALGLGPGDEVVVPSLSFIATANAVRYVGAVPVFADVDLATGNVTPATVDAVRTARTRAVLAVHQAGVPADVGALRAACADWGLPLVEDAACAIGSTVDGGPVGRGALLAAWSFHPRKLLTTGEGGMVTTDDPEWAARLRRLREHGMDVSAAERHASGKPVLERYLETGFNYRMTDIQAAVGLAQLEKLDALVARRRELAARYGELLADVPGLTPVRDPAYGQGNVQSYWVLLAEDFPVDRDALLGLLAEAGVSARRGIMASHLEPAYADHPAAPLPVTERLARDALILPLFHTMTDEQQERVVAVLRDAAVRR</sequence>
<dbReference type="KEGG" id="slau:SLA_0628"/>
<dbReference type="Proteomes" id="UP000217676">
    <property type="component" value="Chromosome"/>
</dbReference>
<reference evidence="8 9" key="1">
    <citation type="journal article" date="2016" name="Genome Announc.">
        <title>Complete Genome Sequence of Thiostrepton-Producing Streptomyces laurentii ATCC 31255.</title>
        <authorList>
            <person name="Doi K."/>
            <person name="Fujino Y."/>
            <person name="Nagayoshi Y."/>
            <person name="Ohshima T."/>
            <person name="Ogata S."/>
        </authorList>
    </citation>
    <scope>NUCLEOTIDE SEQUENCE [LARGE SCALE GENOMIC DNA]</scope>
    <source>
        <strain evidence="8 9">ATCC 31255</strain>
    </source>
</reference>
<dbReference type="Gene3D" id="3.90.25.10">
    <property type="entry name" value="UDP-galactose 4-epimerase, domain 1"/>
    <property type="match status" value="1"/>
</dbReference>
<evidence type="ECO:0000256" key="5">
    <source>
        <dbReference type="ARBA" id="ARBA00038398"/>
    </source>
</evidence>
<evidence type="ECO:0000313" key="8">
    <source>
        <dbReference type="EMBL" id="BAU81582.1"/>
    </source>
</evidence>
<gene>
    <name evidence="8" type="ORF">SLA_0628</name>
</gene>
<dbReference type="GO" id="GO:0030170">
    <property type="term" value="F:pyridoxal phosphate binding"/>
    <property type="evidence" value="ECO:0007669"/>
    <property type="project" value="TreeGrafter"/>
</dbReference>
<feature type="domain" description="NAD-dependent epimerase/dehydratase" evidence="7">
    <location>
        <begin position="9"/>
        <end position="247"/>
    </location>
</feature>
<evidence type="ECO:0000259" key="7">
    <source>
        <dbReference type="Pfam" id="PF01370"/>
    </source>
</evidence>
<dbReference type="Gene3D" id="3.90.1150.10">
    <property type="entry name" value="Aspartate Aminotransferase, domain 1"/>
    <property type="match status" value="1"/>
</dbReference>
<protein>
    <submittedName>
        <fullName evidence="8">NAD-dependent epimerase/dehydratase</fullName>
    </submittedName>
</protein>
<keyword evidence="2" id="KW-0032">Aminotransferase</keyword>
<dbReference type="GO" id="GO:0008483">
    <property type="term" value="F:transaminase activity"/>
    <property type="evidence" value="ECO:0007669"/>
    <property type="project" value="UniProtKB-KW"/>
</dbReference>
<dbReference type="Pfam" id="PF01041">
    <property type="entry name" value="DegT_DnrJ_EryC1"/>
    <property type="match status" value="1"/>
</dbReference>
<dbReference type="AlphaFoldDB" id="A0A169N3D5"/>
<dbReference type="PANTHER" id="PTHR30244">
    <property type="entry name" value="TRANSAMINASE"/>
    <property type="match status" value="1"/>
</dbReference>
<evidence type="ECO:0000313" key="9">
    <source>
        <dbReference type="Proteomes" id="UP000217676"/>
    </source>
</evidence>
<dbReference type="Gene3D" id="3.40.50.720">
    <property type="entry name" value="NAD(P)-binding Rossmann-like Domain"/>
    <property type="match status" value="1"/>
</dbReference>
<dbReference type="PANTHER" id="PTHR30244:SF34">
    <property type="entry name" value="DTDP-4-AMINO-4,6-DIDEOXYGALACTOSE TRANSAMINASE"/>
    <property type="match status" value="1"/>
</dbReference>
<keyword evidence="3" id="KW-0808">Transferase</keyword>
<comment type="similarity">
    <text evidence="5">Belongs to the DegT/DnrJ/EryC1 family. L-glutamine:2-deoxy-scyllo-inosose/scyllo-inosose aminotransferase subfamily.</text>
</comment>
<dbReference type="Pfam" id="PF01370">
    <property type="entry name" value="Epimerase"/>
    <property type="match status" value="1"/>
</dbReference>
<dbReference type="SUPFAM" id="SSF53383">
    <property type="entry name" value="PLP-dependent transferases"/>
    <property type="match status" value="1"/>
</dbReference>
<dbReference type="RefSeq" id="WP_359875739.1">
    <property type="nucleotide sequence ID" value="NZ_JBEYHT010000014.1"/>
</dbReference>
<proteinExistence type="inferred from homology"/>
<dbReference type="InterPro" id="IPR000653">
    <property type="entry name" value="DegT/StrS_aminotransferase"/>
</dbReference>
<organism evidence="8 9">
    <name type="scientific">Streptomyces laurentii</name>
    <dbReference type="NCBI Taxonomy" id="39478"/>
    <lineage>
        <taxon>Bacteria</taxon>
        <taxon>Bacillati</taxon>
        <taxon>Actinomycetota</taxon>
        <taxon>Actinomycetes</taxon>
        <taxon>Kitasatosporales</taxon>
        <taxon>Streptomycetaceae</taxon>
        <taxon>Streptomyces</taxon>
    </lineage>
</organism>
<evidence type="ECO:0000256" key="3">
    <source>
        <dbReference type="ARBA" id="ARBA00022679"/>
    </source>
</evidence>
<dbReference type="CDD" id="cd00616">
    <property type="entry name" value="AHBA_syn"/>
    <property type="match status" value="1"/>
</dbReference>
<keyword evidence="4 6" id="KW-0663">Pyridoxal phosphate</keyword>
<dbReference type="InterPro" id="IPR015421">
    <property type="entry name" value="PyrdxlP-dep_Trfase_major"/>
</dbReference>
<dbReference type="InterPro" id="IPR001509">
    <property type="entry name" value="Epimerase_deHydtase"/>
</dbReference>
<keyword evidence="9" id="KW-1185">Reference proteome</keyword>
<evidence type="ECO:0000256" key="2">
    <source>
        <dbReference type="ARBA" id="ARBA00022576"/>
    </source>
</evidence>
<dbReference type="Gene3D" id="3.40.640.10">
    <property type="entry name" value="Type I PLP-dependent aspartate aminotransferase-like (Major domain)"/>
    <property type="match status" value="1"/>
</dbReference>
<dbReference type="GO" id="GO:0000271">
    <property type="term" value="P:polysaccharide biosynthetic process"/>
    <property type="evidence" value="ECO:0007669"/>
    <property type="project" value="TreeGrafter"/>
</dbReference>
<evidence type="ECO:0000256" key="6">
    <source>
        <dbReference type="RuleBase" id="RU004508"/>
    </source>
</evidence>
<dbReference type="EMBL" id="AP017424">
    <property type="protein sequence ID" value="BAU81582.1"/>
    <property type="molecule type" value="Genomic_DNA"/>
</dbReference>